<dbReference type="EMBL" id="LHQQ01000065">
    <property type="protein sequence ID" value="KOS44229.1"/>
    <property type="molecule type" value="Genomic_DNA"/>
</dbReference>
<evidence type="ECO:0000256" key="1">
    <source>
        <dbReference type="SAM" id="MobiDB-lite"/>
    </source>
</evidence>
<protein>
    <submittedName>
        <fullName evidence="2">Uncharacterized protein</fullName>
    </submittedName>
</protein>
<comment type="caution">
    <text evidence="2">The sequence shown here is derived from an EMBL/GenBank/DDBJ whole genome shotgun (WGS) entry which is preliminary data.</text>
</comment>
<sequence>MLDKTSAFPDRMGEKVSAYSSGRRHMAERSLGHLKTEGGLFIKLTIHHIPSPSLPPHYLRRFPRSF</sequence>
<dbReference type="Proteomes" id="UP000037696">
    <property type="component" value="Unassembled WGS sequence"/>
</dbReference>
<name>A0A0N0RZ35_9EURO</name>
<reference evidence="2 3" key="1">
    <citation type="submission" date="2015-08" db="EMBL/GenBank/DDBJ databases">
        <title>Genome sequencing of Penicillium nordicum.</title>
        <authorList>
            <person name="Nguyen H.D."/>
            <person name="Seifert K.A."/>
        </authorList>
    </citation>
    <scope>NUCLEOTIDE SEQUENCE [LARGE SCALE GENOMIC DNA]</scope>
    <source>
        <strain evidence="2 3">DAOMC 185683</strain>
    </source>
</reference>
<proteinExistence type="predicted"/>
<dbReference type="AlphaFoldDB" id="A0A0N0RZ35"/>
<evidence type="ECO:0000313" key="3">
    <source>
        <dbReference type="Proteomes" id="UP000037696"/>
    </source>
</evidence>
<accession>A0A0N0RZ35</accession>
<feature type="region of interest" description="Disordered" evidence="1">
    <location>
        <begin position="1"/>
        <end position="24"/>
    </location>
</feature>
<evidence type="ECO:0000313" key="2">
    <source>
        <dbReference type="EMBL" id="KOS44229.1"/>
    </source>
</evidence>
<gene>
    <name evidence="2" type="ORF">ACN38_g4845</name>
</gene>
<organism evidence="2 3">
    <name type="scientific">Penicillium nordicum</name>
    <dbReference type="NCBI Taxonomy" id="229535"/>
    <lineage>
        <taxon>Eukaryota</taxon>
        <taxon>Fungi</taxon>
        <taxon>Dikarya</taxon>
        <taxon>Ascomycota</taxon>
        <taxon>Pezizomycotina</taxon>
        <taxon>Eurotiomycetes</taxon>
        <taxon>Eurotiomycetidae</taxon>
        <taxon>Eurotiales</taxon>
        <taxon>Aspergillaceae</taxon>
        <taxon>Penicillium</taxon>
    </lineage>
</organism>
<keyword evidence="3" id="KW-1185">Reference proteome</keyword>